<evidence type="ECO:0000313" key="1">
    <source>
        <dbReference type="EMBL" id="KAI9456748.1"/>
    </source>
</evidence>
<sequence>MASRMPRLALLVCDTPILEVVKHHGEYPMIFDRLFRTALPDGVTNFVLDPYDVRNAKRYPELGLLDTYDGIIITGSSATAYEDVEWINKLVSWVAEIAMSRPRIKIIGICFGHQIVARALGGECISNGGKWEVATTEVNFTDLGQRIFGAPSLNLQQLHRDHVPTIPPSFHLLGSTSVTRNQGMVRFSDPGACLPVPDGSMPKIHILTLQGHPEFTAEIVKEVIRARSERGIIDKDTAEDGLIRADERNDGVIVGRVIWQVILQQ</sequence>
<protein>
    <submittedName>
        <fullName evidence="1">Class I glutamine amidotransferase-like protein</fullName>
    </submittedName>
</protein>
<evidence type="ECO:0000313" key="2">
    <source>
        <dbReference type="Proteomes" id="UP001207468"/>
    </source>
</evidence>
<gene>
    <name evidence="1" type="ORF">F5148DRAFT_1277099</name>
</gene>
<name>A0ACC0U0W3_9AGAM</name>
<accession>A0ACC0U0W3</accession>
<organism evidence="1 2">
    <name type="scientific">Russula earlei</name>
    <dbReference type="NCBI Taxonomy" id="71964"/>
    <lineage>
        <taxon>Eukaryota</taxon>
        <taxon>Fungi</taxon>
        <taxon>Dikarya</taxon>
        <taxon>Basidiomycota</taxon>
        <taxon>Agaricomycotina</taxon>
        <taxon>Agaricomycetes</taxon>
        <taxon>Russulales</taxon>
        <taxon>Russulaceae</taxon>
        <taxon>Russula</taxon>
    </lineage>
</organism>
<keyword evidence="2" id="KW-1185">Reference proteome</keyword>
<dbReference type="Proteomes" id="UP001207468">
    <property type="component" value="Unassembled WGS sequence"/>
</dbReference>
<dbReference type="EMBL" id="JAGFNK010000232">
    <property type="protein sequence ID" value="KAI9456748.1"/>
    <property type="molecule type" value="Genomic_DNA"/>
</dbReference>
<proteinExistence type="predicted"/>
<comment type="caution">
    <text evidence="1">The sequence shown here is derived from an EMBL/GenBank/DDBJ whole genome shotgun (WGS) entry which is preliminary data.</text>
</comment>
<reference evidence="1" key="1">
    <citation type="submission" date="2021-03" db="EMBL/GenBank/DDBJ databases">
        <title>Evolutionary priming and transition to the ectomycorrhizal habit in an iconic lineage of mushroom-forming fungi: is preadaptation a requirement?</title>
        <authorList>
            <consortium name="DOE Joint Genome Institute"/>
            <person name="Looney B.P."/>
            <person name="Miyauchi S."/>
            <person name="Morin E."/>
            <person name="Drula E."/>
            <person name="Courty P.E."/>
            <person name="Chicoki N."/>
            <person name="Fauchery L."/>
            <person name="Kohler A."/>
            <person name="Kuo A."/>
            <person name="LaButti K."/>
            <person name="Pangilinan J."/>
            <person name="Lipzen A."/>
            <person name="Riley R."/>
            <person name="Andreopoulos W."/>
            <person name="He G."/>
            <person name="Johnson J."/>
            <person name="Barry K.W."/>
            <person name="Grigoriev I.V."/>
            <person name="Nagy L."/>
            <person name="Hibbett D."/>
            <person name="Henrissat B."/>
            <person name="Matheny P.B."/>
            <person name="Labbe J."/>
            <person name="Martin A.F."/>
        </authorList>
    </citation>
    <scope>NUCLEOTIDE SEQUENCE</scope>
    <source>
        <strain evidence="1">BPL698</strain>
    </source>
</reference>